<protein>
    <submittedName>
        <fullName evidence="4">Phosphinothricin acetyltransferase</fullName>
    </submittedName>
</protein>
<keyword evidence="1" id="KW-0808">Transferase</keyword>
<evidence type="ECO:0000313" key="5">
    <source>
        <dbReference type="Proteomes" id="UP000651977"/>
    </source>
</evidence>
<evidence type="ECO:0000256" key="2">
    <source>
        <dbReference type="ARBA" id="ARBA00023315"/>
    </source>
</evidence>
<sequence length="165" mass="18610">MTYQFRLAEAADLPAIVAIYNSTIASRQVTADTEPQSVASRQAWFDQHQHPKRPLYVVEQQQQVIAWLSFSDFYGRPAYQHSAEISLYLAESQRGKGLGKRLLQEAETIAKQLGIEVLLAFIFSHNTPSIALFEKLAYQPWGKLPNVARMDGQDYSLSILGKPLN</sequence>
<evidence type="ECO:0000259" key="3">
    <source>
        <dbReference type="PROSITE" id="PS51186"/>
    </source>
</evidence>
<dbReference type="InterPro" id="IPR000182">
    <property type="entry name" value="GNAT_dom"/>
</dbReference>
<dbReference type="RefSeq" id="WP_055733912.1">
    <property type="nucleotide sequence ID" value="NZ_BMDY01000024.1"/>
</dbReference>
<dbReference type="Gene3D" id="3.40.630.30">
    <property type="match status" value="1"/>
</dbReference>
<gene>
    <name evidence="4" type="ORF">GCM10007414_33570</name>
</gene>
<evidence type="ECO:0000256" key="1">
    <source>
        <dbReference type="ARBA" id="ARBA00022679"/>
    </source>
</evidence>
<name>A0ABQ1I511_9ALTE</name>
<dbReference type="SUPFAM" id="SSF55729">
    <property type="entry name" value="Acyl-CoA N-acyltransferases (Nat)"/>
    <property type="match status" value="1"/>
</dbReference>
<feature type="domain" description="N-acetyltransferase" evidence="3">
    <location>
        <begin position="3"/>
        <end position="162"/>
    </location>
</feature>
<accession>A0ABQ1I511</accession>
<reference evidence="5" key="1">
    <citation type="journal article" date="2019" name="Int. J. Syst. Evol. Microbiol.">
        <title>The Global Catalogue of Microorganisms (GCM) 10K type strain sequencing project: providing services to taxonomists for standard genome sequencing and annotation.</title>
        <authorList>
            <consortium name="The Broad Institute Genomics Platform"/>
            <consortium name="The Broad Institute Genome Sequencing Center for Infectious Disease"/>
            <person name="Wu L."/>
            <person name="Ma J."/>
        </authorList>
    </citation>
    <scope>NUCLEOTIDE SEQUENCE [LARGE SCALE GENOMIC DNA]</scope>
    <source>
        <strain evidence="5">CGMCC 1.10131</strain>
    </source>
</reference>
<evidence type="ECO:0000313" key="4">
    <source>
        <dbReference type="EMBL" id="GGB17446.1"/>
    </source>
</evidence>
<proteinExistence type="predicted"/>
<dbReference type="Pfam" id="PF00583">
    <property type="entry name" value="Acetyltransf_1"/>
    <property type="match status" value="1"/>
</dbReference>
<dbReference type="InterPro" id="IPR016181">
    <property type="entry name" value="Acyl_CoA_acyltransferase"/>
</dbReference>
<organism evidence="4 5">
    <name type="scientific">Agarivorans gilvus</name>
    <dbReference type="NCBI Taxonomy" id="680279"/>
    <lineage>
        <taxon>Bacteria</taxon>
        <taxon>Pseudomonadati</taxon>
        <taxon>Pseudomonadota</taxon>
        <taxon>Gammaproteobacteria</taxon>
        <taxon>Alteromonadales</taxon>
        <taxon>Alteromonadaceae</taxon>
        <taxon>Agarivorans</taxon>
    </lineage>
</organism>
<keyword evidence="2" id="KW-0012">Acyltransferase</keyword>
<dbReference type="PROSITE" id="PS51186">
    <property type="entry name" value="GNAT"/>
    <property type="match status" value="1"/>
</dbReference>
<dbReference type="PANTHER" id="PTHR43072">
    <property type="entry name" value="N-ACETYLTRANSFERASE"/>
    <property type="match status" value="1"/>
</dbReference>
<dbReference type="PANTHER" id="PTHR43072:SF23">
    <property type="entry name" value="UPF0039 PROTEIN C11D3.02C"/>
    <property type="match status" value="1"/>
</dbReference>
<comment type="caution">
    <text evidence="4">The sequence shown here is derived from an EMBL/GenBank/DDBJ whole genome shotgun (WGS) entry which is preliminary data.</text>
</comment>
<dbReference type="Proteomes" id="UP000651977">
    <property type="component" value="Unassembled WGS sequence"/>
</dbReference>
<dbReference type="EMBL" id="BMDY01000024">
    <property type="protein sequence ID" value="GGB17446.1"/>
    <property type="molecule type" value="Genomic_DNA"/>
</dbReference>
<keyword evidence="5" id="KW-1185">Reference proteome</keyword>
<dbReference type="CDD" id="cd04301">
    <property type="entry name" value="NAT_SF"/>
    <property type="match status" value="1"/>
</dbReference>